<comment type="caution">
    <text evidence="1">The sequence shown here is derived from an EMBL/GenBank/DDBJ whole genome shotgun (WGS) entry which is preliminary data.</text>
</comment>
<proteinExistence type="predicted"/>
<feature type="non-terminal residue" evidence="1">
    <location>
        <position position="1"/>
    </location>
</feature>
<gene>
    <name evidence="1" type="ORF">Tci_874848</name>
</gene>
<dbReference type="PANTHER" id="PTHR10492">
    <property type="match status" value="1"/>
</dbReference>
<organism evidence="1">
    <name type="scientific">Tanacetum cinerariifolium</name>
    <name type="common">Dalmatian daisy</name>
    <name type="synonym">Chrysanthemum cinerariifolium</name>
    <dbReference type="NCBI Taxonomy" id="118510"/>
    <lineage>
        <taxon>Eukaryota</taxon>
        <taxon>Viridiplantae</taxon>
        <taxon>Streptophyta</taxon>
        <taxon>Embryophyta</taxon>
        <taxon>Tracheophyta</taxon>
        <taxon>Spermatophyta</taxon>
        <taxon>Magnoliopsida</taxon>
        <taxon>eudicotyledons</taxon>
        <taxon>Gunneridae</taxon>
        <taxon>Pentapetalae</taxon>
        <taxon>asterids</taxon>
        <taxon>campanulids</taxon>
        <taxon>Asterales</taxon>
        <taxon>Asteraceae</taxon>
        <taxon>Asteroideae</taxon>
        <taxon>Anthemideae</taxon>
        <taxon>Anthemidinae</taxon>
        <taxon>Tanacetum</taxon>
    </lineage>
</organism>
<name>A0A699T0J1_TANCI</name>
<reference evidence="1" key="1">
    <citation type="journal article" date="2019" name="Sci. Rep.">
        <title>Draft genome of Tanacetum cinerariifolium, the natural source of mosquito coil.</title>
        <authorList>
            <person name="Yamashiro T."/>
            <person name="Shiraishi A."/>
            <person name="Satake H."/>
            <person name="Nakayama K."/>
        </authorList>
    </citation>
    <scope>NUCLEOTIDE SEQUENCE</scope>
</reference>
<dbReference type="EMBL" id="BKCJ011201079">
    <property type="protein sequence ID" value="GFD02879.1"/>
    <property type="molecule type" value="Genomic_DNA"/>
</dbReference>
<dbReference type="PANTHER" id="PTHR10492:SF101">
    <property type="entry name" value="ATP-DEPENDENT DNA HELICASE"/>
    <property type="match status" value="1"/>
</dbReference>
<protein>
    <submittedName>
        <fullName evidence="1">Uncharacterized protein</fullName>
    </submittedName>
</protein>
<accession>A0A699T0J1</accession>
<dbReference type="AlphaFoldDB" id="A0A699T0J1"/>
<evidence type="ECO:0000313" key="1">
    <source>
        <dbReference type="EMBL" id="GFD02879.1"/>
    </source>
</evidence>
<sequence>LKSEDKITTTEKIDEYISAEIPNKDEDPELYQLVIDHMMPGPCGADNPRCPCTIEYKCTKKFPRQFNETAVIDVSGYDLYKRRNDGNIIKKSGTDLDNSYVVVSATVDGKEVDEIKYILNCKYLSACEAAWRIYGSEVHYRTPYVERLPFHLKDEQHVIFDATENIDYAIDKSSVNETKFES</sequence>